<proteinExistence type="predicted"/>
<dbReference type="PANTHER" id="PTHR36121">
    <property type="entry name" value="PROTEIN SXY"/>
    <property type="match status" value="1"/>
</dbReference>
<evidence type="ECO:0008006" key="5">
    <source>
        <dbReference type="Google" id="ProtNLM"/>
    </source>
</evidence>
<dbReference type="RefSeq" id="WP_096444319.1">
    <property type="nucleotide sequence ID" value="NZ_NWTN01000035.1"/>
</dbReference>
<name>A0ABX5D5M2_9VIBR</name>
<feature type="domain" description="TfoX C-terminal" evidence="2">
    <location>
        <begin position="114"/>
        <end position="191"/>
    </location>
</feature>
<accession>A0ABX5D5M2</accession>
<evidence type="ECO:0000313" key="4">
    <source>
        <dbReference type="Proteomes" id="UP000238163"/>
    </source>
</evidence>
<dbReference type="PANTHER" id="PTHR36121:SF1">
    <property type="entry name" value="PROTEIN SXY"/>
    <property type="match status" value="1"/>
</dbReference>
<sequence>MDGMAVIQRVQLSGTITTHPMFSGVGYFIDGAMFGIDFEGLFYVKANGLLKQQCKQAGWRPYIYRKNQTIVTHYYALPDDYINNSERLGSLIDRVVEAAKQDFQSRLEQKVRPTKLRDLPNMRLSTEILLKQVGIVTVEELREIGTAQAYVWIRDRLKLDVSERLLFRLEGALIRRHWMCLGEAKQQTLRERVLMLSLPKQSENQR</sequence>
<dbReference type="InterPro" id="IPR007076">
    <property type="entry name" value="TfoX_N"/>
</dbReference>
<dbReference type="Gene3D" id="1.10.150.20">
    <property type="entry name" value="5' to 3' exonuclease, C-terminal subdomain"/>
    <property type="match status" value="1"/>
</dbReference>
<dbReference type="EMBL" id="NWTN01000035">
    <property type="protein sequence ID" value="PRQ64770.1"/>
    <property type="molecule type" value="Genomic_DNA"/>
</dbReference>
<organism evidence="3 4">
    <name type="scientific">Vibrio mediterranei</name>
    <dbReference type="NCBI Taxonomy" id="689"/>
    <lineage>
        <taxon>Bacteria</taxon>
        <taxon>Pseudomonadati</taxon>
        <taxon>Pseudomonadota</taxon>
        <taxon>Gammaproteobacteria</taxon>
        <taxon>Vibrionales</taxon>
        <taxon>Vibrionaceae</taxon>
        <taxon>Vibrio</taxon>
    </lineage>
</organism>
<dbReference type="Pfam" id="PF04993">
    <property type="entry name" value="TfoX_N"/>
    <property type="match status" value="1"/>
</dbReference>
<dbReference type="SUPFAM" id="SSF159894">
    <property type="entry name" value="YgaC/TfoX-N like"/>
    <property type="match status" value="1"/>
</dbReference>
<dbReference type="Pfam" id="PF04994">
    <property type="entry name" value="TfoX_C"/>
    <property type="match status" value="1"/>
</dbReference>
<evidence type="ECO:0000259" key="1">
    <source>
        <dbReference type="Pfam" id="PF04993"/>
    </source>
</evidence>
<evidence type="ECO:0000313" key="3">
    <source>
        <dbReference type="EMBL" id="PRQ64770.1"/>
    </source>
</evidence>
<reference evidence="3 4" key="1">
    <citation type="submission" date="2017-09" db="EMBL/GenBank/DDBJ databases">
        <authorList>
            <person name="Girard L."/>
            <person name="Lami R."/>
            <person name="Suzuki M."/>
            <person name="Baudart J."/>
        </authorList>
    </citation>
    <scope>NUCLEOTIDE SEQUENCE [LARGE SCALE GENOMIC DNA]</scope>
    <source>
        <strain evidence="3 4">17LN0615E</strain>
    </source>
</reference>
<keyword evidence="4" id="KW-1185">Reference proteome</keyword>
<dbReference type="InterPro" id="IPR047525">
    <property type="entry name" value="TfoX-like"/>
</dbReference>
<reference evidence="3 4" key="2">
    <citation type="submission" date="2018-03" db="EMBL/GenBank/DDBJ databases">
        <title>Genetic Diversity and Phenotypic Plasticity of AHL Mediated Quorum Sensing in Environmental Strains of Vibrio mediterranei.</title>
        <authorList>
            <person name="Lantoine F."/>
            <person name="Vouve F."/>
        </authorList>
    </citation>
    <scope>NUCLEOTIDE SEQUENCE [LARGE SCALE GENOMIC DNA]</scope>
    <source>
        <strain evidence="3 4">17LN0615E</strain>
    </source>
</reference>
<protein>
    <recommendedName>
        <fullName evidence="5">DNA transformation protein</fullName>
    </recommendedName>
</protein>
<dbReference type="Gene3D" id="3.30.1460.30">
    <property type="entry name" value="YgaC/TfoX-N like chaperone"/>
    <property type="match status" value="1"/>
</dbReference>
<dbReference type="Proteomes" id="UP000238163">
    <property type="component" value="Unassembled WGS sequence"/>
</dbReference>
<gene>
    <name evidence="3" type="ORF">COR51_25645</name>
</gene>
<feature type="domain" description="TfoX N-terminal" evidence="1">
    <location>
        <begin position="13"/>
        <end position="99"/>
    </location>
</feature>
<evidence type="ECO:0000259" key="2">
    <source>
        <dbReference type="Pfam" id="PF04994"/>
    </source>
</evidence>
<comment type="caution">
    <text evidence="3">The sequence shown here is derived from an EMBL/GenBank/DDBJ whole genome shotgun (WGS) entry which is preliminary data.</text>
</comment>
<dbReference type="InterPro" id="IPR007077">
    <property type="entry name" value="TfoX_C"/>
</dbReference>